<dbReference type="AlphaFoldDB" id="A0A972K2Z7"/>
<keyword evidence="1" id="KW-0547">Nucleotide-binding</keyword>
<protein>
    <submittedName>
        <fullName evidence="4">ATP-binding cassette domain-containing protein</fullName>
    </submittedName>
</protein>
<dbReference type="GO" id="GO:0016887">
    <property type="term" value="F:ATP hydrolysis activity"/>
    <property type="evidence" value="ECO:0007669"/>
    <property type="project" value="InterPro"/>
</dbReference>
<dbReference type="InterPro" id="IPR027417">
    <property type="entry name" value="P-loop_NTPase"/>
</dbReference>
<dbReference type="InterPro" id="IPR003439">
    <property type="entry name" value="ABC_transporter-like_ATP-bd"/>
</dbReference>
<evidence type="ECO:0000256" key="2">
    <source>
        <dbReference type="ARBA" id="ARBA00022840"/>
    </source>
</evidence>
<name>A0A972K2Z7_9BACL</name>
<dbReference type="EMBL" id="WHOD01000130">
    <property type="protein sequence ID" value="NOU98274.1"/>
    <property type="molecule type" value="Genomic_DNA"/>
</dbReference>
<evidence type="ECO:0000313" key="5">
    <source>
        <dbReference type="Proteomes" id="UP000641588"/>
    </source>
</evidence>
<proteinExistence type="predicted"/>
<dbReference type="SUPFAM" id="SSF52540">
    <property type="entry name" value="P-loop containing nucleoside triphosphate hydrolases"/>
    <property type="match status" value="2"/>
</dbReference>
<evidence type="ECO:0000313" key="4">
    <source>
        <dbReference type="EMBL" id="NOU98274.1"/>
    </source>
</evidence>
<dbReference type="Proteomes" id="UP000641588">
    <property type="component" value="Unassembled WGS sequence"/>
</dbReference>
<evidence type="ECO:0000259" key="3">
    <source>
        <dbReference type="PROSITE" id="PS50893"/>
    </source>
</evidence>
<evidence type="ECO:0000256" key="1">
    <source>
        <dbReference type="ARBA" id="ARBA00022741"/>
    </source>
</evidence>
<dbReference type="PROSITE" id="PS00211">
    <property type="entry name" value="ABC_TRANSPORTER_1"/>
    <property type="match status" value="2"/>
</dbReference>
<dbReference type="GO" id="GO:0005524">
    <property type="term" value="F:ATP binding"/>
    <property type="evidence" value="ECO:0007669"/>
    <property type="project" value="UniProtKB-KW"/>
</dbReference>
<accession>A0A972K2Z7</accession>
<dbReference type="FunFam" id="3.40.50.300:FF:000011">
    <property type="entry name" value="Putative ABC transporter ATP-binding component"/>
    <property type="match status" value="1"/>
</dbReference>
<dbReference type="PANTHER" id="PTHR42855:SF2">
    <property type="entry name" value="DRUG RESISTANCE ABC TRANSPORTER,ATP-BINDING PROTEIN"/>
    <property type="match status" value="1"/>
</dbReference>
<dbReference type="SMART" id="SM00382">
    <property type="entry name" value="AAA"/>
    <property type="match status" value="2"/>
</dbReference>
<dbReference type="PANTHER" id="PTHR42855">
    <property type="entry name" value="ABC TRANSPORTER ATP-BINDING SUBUNIT"/>
    <property type="match status" value="1"/>
</dbReference>
<keyword evidence="2 4" id="KW-0067">ATP-binding</keyword>
<keyword evidence="5" id="KW-1185">Reference proteome</keyword>
<organism evidence="4 5">
    <name type="scientific">Paenibacillus foliorum</name>
    <dbReference type="NCBI Taxonomy" id="2654974"/>
    <lineage>
        <taxon>Bacteria</taxon>
        <taxon>Bacillati</taxon>
        <taxon>Bacillota</taxon>
        <taxon>Bacilli</taxon>
        <taxon>Bacillales</taxon>
        <taxon>Paenibacillaceae</taxon>
        <taxon>Paenibacillus</taxon>
    </lineage>
</organism>
<dbReference type="InterPro" id="IPR032781">
    <property type="entry name" value="ABC_tran_Xtn"/>
</dbReference>
<dbReference type="FunFam" id="3.40.50.300:FF:000905">
    <property type="entry name" value="Heme ABC transporter ATP-binding protein"/>
    <property type="match status" value="1"/>
</dbReference>
<reference evidence="4" key="1">
    <citation type="submission" date="2019-10" db="EMBL/GenBank/DDBJ databases">
        <title>Description of Paenibacillus glebae sp. nov.</title>
        <authorList>
            <person name="Carlier A."/>
            <person name="Qi S."/>
        </authorList>
    </citation>
    <scope>NUCLEOTIDE SEQUENCE</scope>
    <source>
        <strain evidence="4">LMG 31456</strain>
    </source>
</reference>
<dbReference type="PROSITE" id="PS50893">
    <property type="entry name" value="ABC_TRANSPORTER_2"/>
    <property type="match status" value="2"/>
</dbReference>
<dbReference type="Pfam" id="PF00005">
    <property type="entry name" value="ABC_tran"/>
    <property type="match status" value="2"/>
</dbReference>
<dbReference type="InterPro" id="IPR017871">
    <property type="entry name" value="ABC_transporter-like_CS"/>
</dbReference>
<dbReference type="RefSeq" id="WP_171656531.1">
    <property type="nucleotide sequence ID" value="NZ_WHOD01000130.1"/>
</dbReference>
<sequence>MSILNVERLSHGFGDRAIFKDVSFRLLKGEHIGLIGANGEGKSTFMNIITGKLQPDEGKVEWSKRMRVGYLDQHAVLNKGMTMRDVLKGAFQYLFDMEQEMNDMYLKMGDVSPEELERLLEDVGTIQDTLTNQDFYLIDAKIEETARGLGLTDIGLDKDVNDLSGGQRTKVLLAKLLLEKPDILLLDEPTNYLDEQHIEWLKRYLNEYENAFILISHDIPFLNSVINLIYHMENQELNRYVGDYDYFQQVHGMKKQQLESAYKRQQQEIADLKDFVARNKASVATRNMAMSRQKKLDKMDVIELAKEKPKPQFNFKDARTSGKLIFEAKNLVIGYDEPLSRALDLRMERGQKIALVGSNGIGKTTLLRSILGEIKALSGSVQLGEHLSIGYFEQEAKDANYNTCIEEVWKEFPSYSQFEVRAALAKCGLTTKHIESKITVLSGGEKAKVRLCKLINRETNLLVLDEPTNHLDVDAKDELKRALKAYKGSILLISHEPEFYRDVVTEVWNCESWTTKMF</sequence>
<gene>
    <name evidence="4" type="ORF">GC093_34390</name>
</gene>
<dbReference type="Gene3D" id="3.40.50.300">
    <property type="entry name" value="P-loop containing nucleotide triphosphate hydrolases"/>
    <property type="match status" value="2"/>
</dbReference>
<dbReference type="Pfam" id="PF12848">
    <property type="entry name" value="ABC_tran_Xtn"/>
    <property type="match status" value="1"/>
</dbReference>
<feature type="domain" description="ABC transporter" evidence="3">
    <location>
        <begin position="1"/>
        <end position="259"/>
    </location>
</feature>
<feature type="domain" description="ABC transporter" evidence="3">
    <location>
        <begin position="313"/>
        <end position="517"/>
    </location>
</feature>
<dbReference type="InterPro" id="IPR051309">
    <property type="entry name" value="ABCF_ATPase"/>
</dbReference>
<dbReference type="InterPro" id="IPR003593">
    <property type="entry name" value="AAA+_ATPase"/>
</dbReference>
<dbReference type="CDD" id="cd03221">
    <property type="entry name" value="ABCF_EF-3"/>
    <property type="match status" value="2"/>
</dbReference>
<comment type="caution">
    <text evidence="4">The sequence shown here is derived from an EMBL/GenBank/DDBJ whole genome shotgun (WGS) entry which is preliminary data.</text>
</comment>